<dbReference type="InterPro" id="IPR045584">
    <property type="entry name" value="Pilin-like"/>
</dbReference>
<dbReference type="InterPro" id="IPR012902">
    <property type="entry name" value="N_methyl_site"/>
</dbReference>
<evidence type="ECO:0000256" key="4">
    <source>
        <dbReference type="ARBA" id="ARBA00022989"/>
    </source>
</evidence>
<keyword evidence="3 6" id="KW-0812">Transmembrane</keyword>
<dbReference type="Pfam" id="PF16734">
    <property type="entry name" value="Pilin_GH"/>
    <property type="match status" value="1"/>
</dbReference>
<dbReference type="InterPro" id="IPR031975">
    <property type="entry name" value="Pilin_GH"/>
</dbReference>
<keyword evidence="4 6" id="KW-1133">Transmembrane helix</keyword>
<comment type="caution">
    <text evidence="7">The sequence shown here is derived from an EMBL/GenBank/DDBJ whole genome shotgun (WGS) entry which is preliminary data.</text>
</comment>
<dbReference type="Gene3D" id="3.30.700.10">
    <property type="entry name" value="Glycoprotein, Type 4 Pilin"/>
    <property type="match status" value="1"/>
</dbReference>
<proteinExistence type="predicted"/>
<evidence type="ECO:0000313" key="8">
    <source>
        <dbReference type="Proteomes" id="UP000003781"/>
    </source>
</evidence>
<dbReference type="GO" id="GO:0016020">
    <property type="term" value="C:membrane"/>
    <property type="evidence" value="ECO:0007669"/>
    <property type="project" value="UniProtKB-SubCell"/>
</dbReference>
<dbReference type="NCBIfam" id="TIGR02532">
    <property type="entry name" value="IV_pilin_GFxxxE"/>
    <property type="match status" value="1"/>
</dbReference>
<evidence type="ECO:0000313" key="7">
    <source>
        <dbReference type="EMBL" id="EAZ92021.1"/>
    </source>
</evidence>
<evidence type="ECO:0000256" key="2">
    <source>
        <dbReference type="ARBA" id="ARBA00022481"/>
    </source>
</evidence>
<evidence type="ECO:0000256" key="1">
    <source>
        <dbReference type="ARBA" id="ARBA00004167"/>
    </source>
</evidence>
<organism evidence="7 8">
    <name type="scientific">Crocosphaera chwakensis CCY0110</name>
    <dbReference type="NCBI Taxonomy" id="391612"/>
    <lineage>
        <taxon>Bacteria</taxon>
        <taxon>Bacillati</taxon>
        <taxon>Cyanobacteriota</taxon>
        <taxon>Cyanophyceae</taxon>
        <taxon>Oscillatoriophycideae</taxon>
        <taxon>Chroococcales</taxon>
        <taxon>Aphanothecaceae</taxon>
        <taxon>Crocosphaera</taxon>
        <taxon>Crocosphaera chwakensis</taxon>
    </lineage>
</organism>
<keyword evidence="8" id="KW-1185">Reference proteome</keyword>
<evidence type="ECO:0000256" key="3">
    <source>
        <dbReference type="ARBA" id="ARBA00022692"/>
    </source>
</evidence>
<keyword evidence="2" id="KW-0488">Methylation</keyword>
<protein>
    <submittedName>
        <fullName evidence="7">General secretion pathway protein G</fullName>
    </submittedName>
</protein>
<name>A3IN44_9CHRO</name>
<dbReference type="eggNOG" id="COG2165">
    <property type="taxonomic scope" value="Bacteria"/>
</dbReference>
<dbReference type="OrthoDB" id="467711at2"/>
<accession>A3IN44</accession>
<dbReference type="PANTHER" id="PTHR30093">
    <property type="entry name" value="GENERAL SECRETION PATHWAY PROTEIN G"/>
    <property type="match status" value="1"/>
</dbReference>
<dbReference type="PROSITE" id="PS00409">
    <property type="entry name" value="PROKAR_NTER_METHYL"/>
    <property type="match status" value="1"/>
</dbReference>
<comment type="subcellular location">
    <subcellularLocation>
        <location evidence="1">Membrane</location>
        <topology evidence="1">Single-pass membrane protein</topology>
    </subcellularLocation>
</comment>
<gene>
    <name evidence="7" type="ORF">CY0110_00145</name>
</gene>
<keyword evidence="5 6" id="KW-0472">Membrane</keyword>
<dbReference type="SUPFAM" id="SSF54523">
    <property type="entry name" value="Pili subunits"/>
    <property type="match status" value="1"/>
</dbReference>
<evidence type="ECO:0000256" key="6">
    <source>
        <dbReference type="SAM" id="Phobius"/>
    </source>
</evidence>
<feature type="transmembrane region" description="Helical" evidence="6">
    <location>
        <begin position="21"/>
        <end position="42"/>
    </location>
</feature>
<dbReference type="PANTHER" id="PTHR30093:SF44">
    <property type="entry name" value="TYPE II SECRETION SYSTEM CORE PROTEIN G"/>
    <property type="match status" value="1"/>
</dbReference>
<dbReference type="AlphaFoldDB" id="A3IN44"/>
<dbReference type="EMBL" id="AAXW01000009">
    <property type="protein sequence ID" value="EAZ92021.1"/>
    <property type="molecule type" value="Genomic_DNA"/>
</dbReference>
<dbReference type="Pfam" id="PF07963">
    <property type="entry name" value="N_methyl"/>
    <property type="match status" value="1"/>
</dbReference>
<dbReference type="Proteomes" id="UP000003781">
    <property type="component" value="Unassembled WGS sequence"/>
</dbReference>
<dbReference type="RefSeq" id="WP_008274809.1">
    <property type="nucleotide sequence ID" value="NZ_AAXW01000009.1"/>
</dbReference>
<evidence type="ECO:0000256" key="5">
    <source>
        <dbReference type="ARBA" id="ARBA00023136"/>
    </source>
</evidence>
<reference evidence="7 8" key="1">
    <citation type="submission" date="2007-03" db="EMBL/GenBank/DDBJ databases">
        <authorList>
            <person name="Stal L."/>
            <person name="Ferriera S."/>
            <person name="Johnson J."/>
            <person name="Kravitz S."/>
            <person name="Beeson K."/>
            <person name="Sutton G."/>
            <person name="Rogers Y.-H."/>
            <person name="Friedman R."/>
            <person name="Frazier M."/>
            <person name="Venter J.C."/>
        </authorList>
    </citation>
    <scope>NUCLEOTIDE SEQUENCE [LARGE SCALE GENOMIC DNA]</scope>
    <source>
        <strain evidence="7 8">CCY0110</strain>
    </source>
</reference>
<sequence length="223" mass="22846">MNSTFKANLIKTLANKKGNKGFTLIELLVVVIIIGVLAAIALPNLLGQVGKARESEAKSTLGAMSRAQQTAFAERGRFAGSMAELEVPVGNEKFYGIFLDAAASAATPVANNGFMGATGINRDATGAVTDIGAVANGQNGTRDYAAGITYDPLNRVFSTVVCRANNSATVSAAKYVIHTGTAVNATNNKVIDGTVAGVNGDTGATTIDNAIATCDTANTEEVK</sequence>